<keyword evidence="2" id="KW-0472">Membrane</keyword>
<evidence type="ECO:0000313" key="4">
    <source>
        <dbReference type="Proteomes" id="UP001233172"/>
    </source>
</evidence>
<dbReference type="EMBL" id="JASAOG010000045">
    <property type="protein sequence ID" value="KAK0059056.1"/>
    <property type="molecule type" value="Genomic_DNA"/>
</dbReference>
<name>A0AAD8BR43_BIOPF</name>
<reference evidence="3" key="1">
    <citation type="journal article" date="2023" name="PLoS Negl. Trop. Dis.">
        <title>A genome sequence for Biomphalaria pfeifferi, the major vector snail for the human-infecting parasite Schistosoma mansoni.</title>
        <authorList>
            <person name="Bu L."/>
            <person name="Lu L."/>
            <person name="Laidemitt M.R."/>
            <person name="Zhang S.M."/>
            <person name="Mutuku M."/>
            <person name="Mkoji G."/>
            <person name="Steinauer M."/>
            <person name="Loker E.S."/>
        </authorList>
    </citation>
    <scope>NUCLEOTIDE SEQUENCE</scope>
    <source>
        <strain evidence="3">KasaAsao</strain>
    </source>
</reference>
<keyword evidence="2" id="KW-1133">Transmembrane helix</keyword>
<dbReference type="Proteomes" id="UP001233172">
    <property type="component" value="Unassembled WGS sequence"/>
</dbReference>
<gene>
    <name evidence="3" type="ORF">Bpfe_011666</name>
</gene>
<dbReference type="PANTHER" id="PTHR11878">
    <property type="entry name" value="SODIUM/CALCIUM EXCHANGER"/>
    <property type="match status" value="1"/>
</dbReference>
<evidence type="ECO:0000313" key="3">
    <source>
        <dbReference type="EMBL" id="KAK0059056.1"/>
    </source>
</evidence>
<dbReference type="GO" id="GO:0030424">
    <property type="term" value="C:axon"/>
    <property type="evidence" value="ECO:0007669"/>
    <property type="project" value="TreeGrafter"/>
</dbReference>
<feature type="non-terminal residue" evidence="3">
    <location>
        <position position="96"/>
    </location>
</feature>
<dbReference type="PANTHER" id="PTHR11878:SF76">
    <property type="entry name" value="CALX-BETA DOMAIN-CONTAINING PROTEIN"/>
    <property type="match status" value="1"/>
</dbReference>
<comment type="caution">
    <text evidence="3">The sequence shown here is derived from an EMBL/GenBank/DDBJ whole genome shotgun (WGS) entry which is preliminary data.</text>
</comment>
<keyword evidence="1" id="KW-0406">Ion transport</keyword>
<accession>A0AAD8BR43</accession>
<keyword evidence="4" id="KW-1185">Reference proteome</keyword>
<evidence type="ECO:0000256" key="2">
    <source>
        <dbReference type="SAM" id="Phobius"/>
    </source>
</evidence>
<dbReference type="GO" id="GO:0098794">
    <property type="term" value="C:postsynapse"/>
    <property type="evidence" value="ECO:0007669"/>
    <property type="project" value="TreeGrafter"/>
</dbReference>
<feature type="transmembrane region" description="Helical" evidence="2">
    <location>
        <begin position="44"/>
        <end position="67"/>
    </location>
</feature>
<dbReference type="InterPro" id="IPR051171">
    <property type="entry name" value="CaCA"/>
</dbReference>
<reference evidence="3" key="2">
    <citation type="submission" date="2023-04" db="EMBL/GenBank/DDBJ databases">
        <authorList>
            <person name="Bu L."/>
            <person name="Lu L."/>
            <person name="Laidemitt M.R."/>
            <person name="Zhang S.M."/>
            <person name="Mutuku M."/>
            <person name="Mkoji G."/>
            <person name="Steinauer M."/>
            <person name="Loker E.S."/>
        </authorList>
    </citation>
    <scope>NUCLEOTIDE SEQUENCE</scope>
    <source>
        <strain evidence="3">KasaAsao</strain>
        <tissue evidence="3">Whole Snail</tissue>
    </source>
</reference>
<dbReference type="GO" id="GO:0005432">
    <property type="term" value="F:calcium:sodium antiporter activity"/>
    <property type="evidence" value="ECO:0007669"/>
    <property type="project" value="TreeGrafter"/>
</dbReference>
<dbReference type="GO" id="GO:0098703">
    <property type="term" value="P:calcium ion import across plasma membrane"/>
    <property type="evidence" value="ECO:0007669"/>
    <property type="project" value="TreeGrafter"/>
</dbReference>
<sequence>LPAMSGNSSLGNTPVFDINNYTCSLGYLLLPAINEYTWSVNVRAILYLLGLLWCFLGVAYVADIFMASIERITSKTRIVRISDPEAENGYRQVDLK</sequence>
<dbReference type="AlphaFoldDB" id="A0AAD8BR43"/>
<feature type="non-terminal residue" evidence="3">
    <location>
        <position position="1"/>
    </location>
</feature>
<organism evidence="3 4">
    <name type="scientific">Biomphalaria pfeifferi</name>
    <name type="common">Bloodfluke planorb</name>
    <name type="synonym">Freshwater snail</name>
    <dbReference type="NCBI Taxonomy" id="112525"/>
    <lineage>
        <taxon>Eukaryota</taxon>
        <taxon>Metazoa</taxon>
        <taxon>Spiralia</taxon>
        <taxon>Lophotrochozoa</taxon>
        <taxon>Mollusca</taxon>
        <taxon>Gastropoda</taxon>
        <taxon>Heterobranchia</taxon>
        <taxon>Euthyneura</taxon>
        <taxon>Panpulmonata</taxon>
        <taxon>Hygrophila</taxon>
        <taxon>Lymnaeoidea</taxon>
        <taxon>Planorbidae</taxon>
        <taxon>Biomphalaria</taxon>
    </lineage>
</organism>
<proteinExistence type="predicted"/>
<keyword evidence="1" id="KW-0813">Transport</keyword>
<keyword evidence="2" id="KW-0812">Transmembrane</keyword>
<evidence type="ECO:0000256" key="1">
    <source>
        <dbReference type="ARBA" id="ARBA00023065"/>
    </source>
</evidence>
<dbReference type="GO" id="GO:0042383">
    <property type="term" value="C:sarcolemma"/>
    <property type="evidence" value="ECO:0007669"/>
    <property type="project" value="TreeGrafter"/>
</dbReference>
<protein>
    <submittedName>
        <fullName evidence="3">Sodium/calcium exchanger 3</fullName>
    </submittedName>
</protein>